<keyword evidence="2" id="KW-1185">Reference proteome</keyword>
<proteinExistence type="predicted"/>
<protein>
    <submittedName>
        <fullName evidence="1">Uncharacterized protein</fullName>
    </submittedName>
</protein>
<reference evidence="1" key="2">
    <citation type="submission" date="2023-06" db="EMBL/GenBank/DDBJ databases">
        <authorList>
            <person name="Ma L."/>
            <person name="Liu K.-W."/>
            <person name="Li Z."/>
            <person name="Hsiao Y.-Y."/>
            <person name="Qi Y."/>
            <person name="Fu T."/>
            <person name="Tang G."/>
            <person name="Zhang D."/>
            <person name="Sun W.-H."/>
            <person name="Liu D.-K."/>
            <person name="Li Y."/>
            <person name="Chen G.-Z."/>
            <person name="Liu X.-D."/>
            <person name="Liao X.-Y."/>
            <person name="Jiang Y.-T."/>
            <person name="Yu X."/>
            <person name="Hao Y."/>
            <person name="Huang J."/>
            <person name="Zhao X.-W."/>
            <person name="Ke S."/>
            <person name="Chen Y.-Y."/>
            <person name="Wu W.-L."/>
            <person name="Hsu J.-L."/>
            <person name="Lin Y.-F."/>
            <person name="Huang M.-D."/>
            <person name="Li C.-Y."/>
            <person name="Huang L."/>
            <person name="Wang Z.-W."/>
            <person name="Zhao X."/>
            <person name="Zhong W.-Y."/>
            <person name="Peng D.-H."/>
            <person name="Ahmad S."/>
            <person name="Lan S."/>
            <person name="Zhang J.-S."/>
            <person name="Tsai W.-C."/>
            <person name="Van De Peer Y."/>
            <person name="Liu Z.-J."/>
        </authorList>
    </citation>
    <scope>NUCLEOTIDE SEQUENCE</scope>
    <source>
        <strain evidence="1">CP</strain>
        <tissue evidence="1">Leaves</tissue>
    </source>
</reference>
<name>A0AAV9DSM2_ACOCL</name>
<dbReference type="Proteomes" id="UP001180020">
    <property type="component" value="Unassembled WGS sequence"/>
</dbReference>
<evidence type="ECO:0000313" key="2">
    <source>
        <dbReference type="Proteomes" id="UP001180020"/>
    </source>
</evidence>
<organism evidence="1 2">
    <name type="scientific">Acorus calamus</name>
    <name type="common">Sweet flag</name>
    <dbReference type="NCBI Taxonomy" id="4465"/>
    <lineage>
        <taxon>Eukaryota</taxon>
        <taxon>Viridiplantae</taxon>
        <taxon>Streptophyta</taxon>
        <taxon>Embryophyta</taxon>
        <taxon>Tracheophyta</taxon>
        <taxon>Spermatophyta</taxon>
        <taxon>Magnoliopsida</taxon>
        <taxon>Liliopsida</taxon>
        <taxon>Acoraceae</taxon>
        <taxon>Acorus</taxon>
    </lineage>
</organism>
<dbReference type="AlphaFoldDB" id="A0AAV9DSM2"/>
<sequence length="113" mass="12770">MMLMVMGSLIDLGSLQPTGDMTSVIMDTMDLNDLEYVGLNAEFQCEETMNPNEKTDDIKYYEIIVGIKFDSIDEAYSQYKAFIFCNGFCVTKIGRTFTSEEKLRIEAATEEAS</sequence>
<gene>
    <name evidence="1" type="ORF">QJS10_CPB11g00868</name>
</gene>
<reference evidence="1" key="1">
    <citation type="journal article" date="2023" name="Nat. Commun.">
        <title>Diploid and tetraploid genomes of Acorus and the evolution of monocots.</title>
        <authorList>
            <person name="Ma L."/>
            <person name="Liu K.W."/>
            <person name="Li Z."/>
            <person name="Hsiao Y.Y."/>
            <person name="Qi Y."/>
            <person name="Fu T."/>
            <person name="Tang G.D."/>
            <person name="Zhang D."/>
            <person name="Sun W.H."/>
            <person name="Liu D.K."/>
            <person name="Li Y."/>
            <person name="Chen G.Z."/>
            <person name="Liu X.D."/>
            <person name="Liao X.Y."/>
            <person name="Jiang Y.T."/>
            <person name="Yu X."/>
            <person name="Hao Y."/>
            <person name="Huang J."/>
            <person name="Zhao X.W."/>
            <person name="Ke S."/>
            <person name="Chen Y.Y."/>
            <person name="Wu W.L."/>
            <person name="Hsu J.L."/>
            <person name="Lin Y.F."/>
            <person name="Huang M.D."/>
            <person name="Li C.Y."/>
            <person name="Huang L."/>
            <person name="Wang Z.W."/>
            <person name="Zhao X."/>
            <person name="Zhong W.Y."/>
            <person name="Peng D.H."/>
            <person name="Ahmad S."/>
            <person name="Lan S."/>
            <person name="Zhang J.S."/>
            <person name="Tsai W.C."/>
            <person name="Van de Peer Y."/>
            <person name="Liu Z.J."/>
        </authorList>
    </citation>
    <scope>NUCLEOTIDE SEQUENCE</scope>
    <source>
        <strain evidence="1">CP</strain>
    </source>
</reference>
<accession>A0AAV9DSM2</accession>
<comment type="caution">
    <text evidence="1">The sequence shown here is derived from an EMBL/GenBank/DDBJ whole genome shotgun (WGS) entry which is preliminary data.</text>
</comment>
<dbReference type="EMBL" id="JAUJYO010000011">
    <property type="protein sequence ID" value="KAK1303871.1"/>
    <property type="molecule type" value="Genomic_DNA"/>
</dbReference>
<evidence type="ECO:0000313" key="1">
    <source>
        <dbReference type="EMBL" id="KAK1303871.1"/>
    </source>
</evidence>